<comment type="caution">
    <text evidence="1">The sequence shown here is derived from an EMBL/GenBank/DDBJ whole genome shotgun (WGS) entry which is preliminary data.</text>
</comment>
<sequence length="132" mass="14963">MIPIEPYLTELSAIDPPIPLGTDLRCERWFNLDIVSLQNSEFIHTANPAEFMAGFLLWTRSFHQVPADSLPNNEAILSKLAGGYNYQSASWKKIRTMALHGWALCSDNRLYHPMVTDAILEILHPTGKRGRK</sequence>
<name>A0A1C2IMS9_ACITH</name>
<evidence type="ECO:0008006" key="3">
    <source>
        <dbReference type="Google" id="ProtNLM"/>
    </source>
</evidence>
<evidence type="ECO:0000313" key="1">
    <source>
        <dbReference type="EMBL" id="OCX72453.1"/>
    </source>
</evidence>
<reference evidence="1 2" key="1">
    <citation type="journal article" date="2016" name="Int. J. Mol. Sci.">
        <title>Comparative genomics of the extreme acidophile Acidithiobacillus thiooxidans reveals intraspecific divergence and niche adaptation.</title>
        <authorList>
            <person name="Zhang X."/>
            <person name="Feng X."/>
            <person name="Tao J."/>
            <person name="Ma L."/>
            <person name="Xiao Y."/>
            <person name="Liang Y."/>
            <person name="Liu X."/>
            <person name="Yin H."/>
        </authorList>
    </citation>
    <scope>NUCLEOTIDE SEQUENCE [LARGE SCALE GENOMIC DNA]</scope>
    <source>
        <strain evidence="1 2">A02</strain>
    </source>
</reference>
<gene>
    <name evidence="1" type="ORF">A6P07_09640</name>
</gene>
<dbReference type="AlphaFoldDB" id="A0A1C2IMS9"/>
<proteinExistence type="predicted"/>
<accession>A0A1C2IMS9</accession>
<dbReference type="STRING" id="930.GCA_002079865_01484"/>
<dbReference type="EMBL" id="LWSA01000142">
    <property type="protein sequence ID" value="OCX72453.1"/>
    <property type="molecule type" value="Genomic_DNA"/>
</dbReference>
<organism evidence="1 2">
    <name type="scientific">Acidithiobacillus thiooxidans</name>
    <name type="common">Thiobacillus thiooxidans</name>
    <dbReference type="NCBI Taxonomy" id="930"/>
    <lineage>
        <taxon>Bacteria</taxon>
        <taxon>Pseudomonadati</taxon>
        <taxon>Pseudomonadota</taxon>
        <taxon>Acidithiobacillia</taxon>
        <taxon>Acidithiobacillales</taxon>
        <taxon>Acidithiobacillaceae</taxon>
        <taxon>Acidithiobacillus</taxon>
    </lineage>
</organism>
<evidence type="ECO:0000313" key="2">
    <source>
        <dbReference type="Proteomes" id="UP000094893"/>
    </source>
</evidence>
<dbReference type="RefSeq" id="WP_024893807.1">
    <property type="nucleotide sequence ID" value="NZ_LWRZ01000095.1"/>
</dbReference>
<protein>
    <recommendedName>
        <fullName evidence="3">DUF1376 domain-containing protein</fullName>
    </recommendedName>
</protein>
<dbReference type="Proteomes" id="UP000094893">
    <property type="component" value="Unassembled WGS sequence"/>
</dbReference>